<reference evidence="9" key="1">
    <citation type="submission" date="2009-12" db="EMBL/GenBank/DDBJ databases">
        <title>The Genome Sequence of Anolis carolinensis (Green Anole Lizard).</title>
        <authorList>
            <consortium name="The Genome Sequencing Platform"/>
            <person name="Di Palma F."/>
            <person name="Alfoldi J."/>
            <person name="Heiman D."/>
            <person name="Young S."/>
            <person name="Grabherr M."/>
            <person name="Johnson J."/>
            <person name="Lander E.S."/>
            <person name="Lindblad-Toh K."/>
        </authorList>
    </citation>
    <scope>NUCLEOTIDE SEQUENCE [LARGE SCALE GENOMIC DNA]</scope>
    <source>
        <strain evidence="9">JBL SC #1</strain>
    </source>
</reference>
<dbReference type="Gene3D" id="2.30.29.30">
    <property type="entry name" value="Pleckstrin-homology domain (PH domain)/Phosphotyrosine-binding domain (PTB)"/>
    <property type="match status" value="1"/>
</dbReference>
<evidence type="ECO:0000256" key="6">
    <source>
        <dbReference type="ARBA" id="ARBA00023242"/>
    </source>
</evidence>
<evidence type="ECO:0000256" key="8">
    <source>
        <dbReference type="ARBA" id="ARBA00045890"/>
    </source>
</evidence>
<dbReference type="GO" id="GO:0006884">
    <property type="term" value="P:cell volume homeostasis"/>
    <property type="evidence" value="ECO:0007669"/>
    <property type="project" value="InterPro"/>
</dbReference>
<evidence type="ECO:0000256" key="4">
    <source>
        <dbReference type="ARBA" id="ARBA00015653"/>
    </source>
</evidence>
<dbReference type="GO" id="GO:0034715">
    <property type="term" value="C:pICln-Sm protein complex"/>
    <property type="evidence" value="ECO:0007669"/>
    <property type="project" value="InterPro"/>
</dbReference>
<evidence type="ECO:0000313" key="10">
    <source>
        <dbReference type="Proteomes" id="UP000001646"/>
    </source>
</evidence>
<dbReference type="PRINTS" id="PR01348">
    <property type="entry name" value="ICLNCHANNEL"/>
</dbReference>
<gene>
    <name evidence="9" type="primary">CLNS1A</name>
</gene>
<dbReference type="Pfam" id="PF03517">
    <property type="entry name" value="Voldacs"/>
    <property type="match status" value="1"/>
</dbReference>
<keyword evidence="6" id="KW-0539">Nucleus</keyword>
<dbReference type="Ensembl" id="ENSACAT00000040206.1">
    <property type="protein sequence ID" value="ENSACAP00000037730.1"/>
    <property type="gene ID" value="ENSACAG00000035046.1"/>
</dbReference>
<name>A0A803TR90_ANOCA</name>
<organism evidence="9 10">
    <name type="scientific">Anolis carolinensis</name>
    <name type="common">Green anole</name>
    <name type="synonym">American chameleon</name>
    <dbReference type="NCBI Taxonomy" id="28377"/>
    <lineage>
        <taxon>Eukaryota</taxon>
        <taxon>Metazoa</taxon>
        <taxon>Chordata</taxon>
        <taxon>Craniata</taxon>
        <taxon>Vertebrata</taxon>
        <taxon>Euteleostomi</taxon>
        <taxon>Lepidosauria</taxon>
        <taxon>Squamata</taxon>
        <taxon>Bifurcata</taxon>
        <taxon>Unidentata</taxon>
        <taxon>Episquamata</taxon>
        <taxon>Toxicofera</taxon>
        <taxon>Iguania</taxon>
        <taxon>Dactyloidae</taxon>
        <taxon>Anolis</taxon>
    </lineage>
</organism>
<proteinExistence type="inferred from homology"/>
<dbReference type="GO" id="GO:0005634">
    <property type="term" value="C:nucleus"/>
    <property type="evidence" value="ECO:0007669"/>
    <property type="project" value="UniProtKB-SubCell"/>
</dbReference>
<keyword evidence="5" id="KW-0963">Cytoplasm</keyword>
<dbReference type="InterPro" id="IPR039924">
    <property type="entry name" value="ICln/Lot5/Saf5"/>
</dbReference>
<keyword evidence="10" id="KW-1185">Reference proteome</keyword>
<dbReference type="PANTHER" id="PTHR21399:SF0">
    <property type="entry name" value="METHYLOSOME SUBUNIT PICLN"/>
    <property type="match status" value="1"/>
</dbReference>
<dbReference type="GeneTree" id="ENSGT00390000010063"/>
<sequence>MAAFLPPVKIVPNSNSQNPTALVVMARPYGRRSPKPSAGCDVTALWRGKATQRGFVERGEKARCFRFRAFPVWAYVFRPLPRAAMSFLRRLPEPSEGVRLRQAETEAVLGGRRLGSGTLFVAESRLSWIEASGLGFSLDYPTISLHAISRDLAAYPWEHLYVMVNGKFEGMESYLQSQNEVNLSEIP</sequence>
<evidence type="ECO:0000256" key="3">
    <source>
        <dbReference type="ARBA" id="ARBA00007054"/>
    </source>
</evidence>
<dbReference type="GO" id="GO:0005829">
    <property type="term" value="C:cytosol"/>
    <property type="evidence" value="ECO:0007669"/>
    <property type="project" value="InterPro"/>
</dbReference>
<comment type="function">
    <text evidence="8">Involved in both the assembly of spliceosomal snRNPs and the methylation of Sm proteins. Chaperone that regulates the assembly of spliceosomal U1, U2, U4 and U5 small nuclear ribonucleoproteins (snRNPs), the building blocks of the spliceosome, and thereby plays an important role in the splicing of cellular pre-mRNAs. Most spliceosomal snRNPs contain a common set of Sm proteins SNRPB, SNRPD1, SNRPD2, SNRPD3, SNRPE, SNRPF and SNRPG that assemble in a heptameric protein ring on the Sm site of the small nuclear RNA to form the core snRNP (Sm core). In the cytosol, the Sm proteins SNRPD1, SNRPD2, SNRPE, SNRPF and SNRPG are trapped in an inactive 6S pICln-Sm complex by the chaperone CLNS1A that controls the assembly of the core snRNP. Dissociation by the SMN complex of CLNS1A from the trapped Sm proteins and their transfer to an SMN-Sm complex triggers the assembly of core snRNPs and their transport to the nucleus.</text>
</comment>
<dbReference type="GO" id="GO:0006821">
    <property type="term" value="P:chloride transport"/>
    <property type="evidence" value="ECO:0007669"/>
    <property type="project" value="InterPro"/>
</dbReference>
<evidence type="ECO:0000256" key="7">
    <source>
        <dbReference type="ARBA" id="ARBA00033090"/>
    </source>
</evidence>
<dbReference type="InParanoid" id="A0A803TR90"/>
<reference evidence="9" key="2">
    <citation type="submission" date="2025-08" db="UniProtKB">
        <authorList>
            <consortium name="Ensembl"/>
        </authorList>
    </citation>
    <scope>IDENTIFICATION</scope>
</reference>
<dbReference type="PANTHER" id="PTHR21399">
    <property type="entry name" value="CHLORIDE CONDUCTANCE REGULATORY PROTEIN ICLN"/>
    <property type="match status" value="1"/>
</dbReference>
<evidence type="ECO:0000256" key="5">
    <source>
        <dbReference type="ARBA" id="ARBA00022490"/>
    </source>
</evidence>
<dbReference type="Proteomes" id="UP000001646">
    <property type="component" value="Unplaced"/>
</dbReference>
<accession>A0A803TR90</accession>
<evidence type="ECO:0000313" key="9">
    <source>
        <dbReference type="Ensembl" id="ENSACAP00000037730.1"/>
    </source>
</evidence>
<evidence type="ECO:0000256" key="2">
    <source>
        <dbReference type="ARBA" id="ARBA00004496"/>
    </source>
</evidence>
<dbReference type="AlphaFoldDB" id="A0A803TR90"/>
<dbReference type="InterPro" id="IPR011993">
    <property type="entry name" value="PH-like_dom_sf"/>
</dbReference>
<comment type="subcellular location">
    <subcellularLocation>
        <location evidence="2">Cytoplasm</location>
    </subcellularLocation>
    <subcellularLocation>
        <location evidence="1">Nucleus</location>
    </subcellularLocation>
</comment>
<dbReference type="GO" id="GO:0034709">
    <property type="term" value="C:methylosome"/>
    <property type="evidence" value="ECO:0007669"/>
    <property type="project" value="InterPro"/>
</dbReference>
<evidence type="ECO:0000256" key="1">
    <source>
        <dbReference type="ARBA" id="ARBA00004123"/>
    </source>
</evidence>
<dbReference type="GO" id="GO:0005886">
    <property type="term" value="C:plasma membrane"/>
    <property type="evidence" value="ECO:0007669"/>
    <property type="project" value="InterPro"/>
</dbReference>
<dbReference type="GO" id="GO:0000387">
    <property type="term" value="P:spliceosomal snRNP assembly"/>
    <property type="evidence" value="ECO:0007669"/>
    <property type="project" value="InterPro"/>
</dbReference>
<comment type="similarity">
    <text evidence="3">Belongs to the pICln (TC 1.A.47) family.</text>
</comment>
<dbReference type="InterPro" id="IPR003521">
    <property type="entry name" value="ICln"/>
</dbReference>
<protein>
    <recommendedName>
        <fullName evidence="4">Methylosome subunit pICln</fullName>
    </recommendedName>
    <alternativeName>
        <fullName evidence="7">Chloride conductance regulatory protein ICln</fullName>
    </alternativeName>
</protein>
<reference evidence="9" key="3">
    <citation type="submission" date="2025-09" db="UniProtKB">
        <authorList>
            <consortium name="Ensembl"/>
        </authorList>
    </citation>
    <scope>IDENTIFICATION</scope>
</reference>